<dbReference type="Proteomes" id="UP001157733">
    <property type="component" value="Chromosome"/>
</dbReference>
<keyword evidence="1" id="KW-1133">Transmembrane helix</keyword>
<reference evidence="2 3" key="1">
    <citation type="submission" date="2022-09" db="EMBL/GenBank/DDBJ databases">
        <authorList>
            <person name="Kop L."/>
        </authorList>
    </citation>
    <scope>NUCLEOTIDE SEQUENCE [LARGE SCALE GENOMIC DNA]</scope>
    <source>
        <strain evidence="2 3">347</strain>
    </source>
</reference>
<keyword evidence="1" id="KW-0812">Transmembrane</keyword>
<accession>A0ABM9HFC2</accession>
<dbReference type="EMBL" id="OX336137">
    <property type="protein sequence ID" value="CAI2718945.1"/>
    <property type="molecule type" value="Genomic_DNA"/>
</dbReference>
<feature type="transmembrane region" description="Helical" evidence="1">
    <location>
        <begin position="18"/>
        <end position="39"/>
    </location>
</feature>
<proteinExistence type="predicted"/>
<gene>
    <name evidence="2" type="ORF">NSPWAT_2089</name>
</gene>
<evidence type="ECO:0000313" key="2">
    <source>
        <dbReference type="EMBL" id="CAI2718945.1"/>
    </source>
</evidence>
<protein>
    <submittedName>
        <fullName evidence="2">Uncharacterized protein</fullName>
    </submittedName>
</protein>
<evidence type="ECO:0000313" key="3">
    <source>
        <dbReference type="Proteomes" id="UP001157733"/>
    </source>
</evidence>
<organism evidence="2 3">
    <name type="scientific">Nitrospina watsonii</name>
    <dbReference type="NCBI Taxonomy" id="1323948"/>
    <lineage>
        <taxon>Bacteria</taxon>
        <taxon>Pseudomonadati</taxon>
        <taxon>Nitrospinota/Tectimicrobiota group</taxon>
        <taxon>Nitrospinota</taxon>
        <taxon>Nitrospinia</taxon>
        <taxon>Nitrospinales</taxon>
        <taxon>Nitrospinaceae</taxon>
        <taxon>Nitrospina</taxon>
    </lineage>
</organism>
<keyword evidence="3" id="KW-1185">Reference proteome</keyword>
<sequence>MEETQVEEKKRWVTPKSVIHFLIAFILMAGYYYLINVALMKVQGLEFHYLWVSGSGGGGGH</sequence>
<keyword evidence="1" id="KW-0472">Membrane</keyword>
<evidence type="ECO:0000256" key="1">
    <source>
        <dbReference type="SAM" id="Phobius"/>
    </source>
</evidence>
<dbReference type="RefSeq" id="WP_282011811.1">
    <property type="nucleotide sequence ID" value="NZ_OX336137.1"/>
</dbReference>
<name>A0ABM9HFC2_9BACT</name>